<proteinExistence type="predicted"/>
<dbReference type="Gene3D" id="2.60.40.740">
    <property type="match status" value="1"/>
</dbReference>
<sequence>MMKTRLIRGTVSVLFFLTTMSCTWDQAEPQVDCSVSPVEIDVLESVATECGAAIGSFRVNAAGGEPPYVYTSEAGTNADGVFSSLEAGNYVVVATDAKGCASEVTIPIQNLEGVNLQEIVVEESGCGSTEGKIEVVASGGVEPYLYSINEGQPQTGRTFSGLTRGTYTVKIADQLGCEIVESVEVLAGVSYENSVKNIIENSCAVSGCHNGSISPDLRSFATIQARASSIKARTASGSMPRGSTLTQAQKDAIACWVDDGALQN</sequence>
<feature type="signal peptide" evidence="1">
    <location>
        <begin position="1"/>
        <end position="27"/>
    </location>
</feature>
<dbReference type="RefSeq" id="WP_317487948.1">
    <property type="nucleotide sequence ID" value="NZ_CP136051.1"/>
</dbReference>
<evidence type="ECO:0000256" key="1">
    <source>
        <dbReference type="SAM" id="SignalP"/>
    </source>
</evidence>
<evidence type="ECO:0000313" key="3">
    <source>
        <dbReference type="Proteomes" id="UP001302349"/>
    </source>
</evidence>
<reference evidence="2 3" key="1">
    <citation type="journal article" date="2023" name="Microbiol. Resour. Announc.">
        <title>Complete Genome Sequence of Imperialibacter roseus strain P4T.</title>
        <authorList>
            <person name="Tizabi D.R."/>
            <person name="Bachvaroff T."/>
            <person name="Hill R.T."/>
        </authorList>
    </citation>
    <scope>NUCLEOTIDE SEQUENCE [LARGE SCALE GENOMIC DNA]</scope>
    <source>
        <strain evidence="2 3">P4T</strain>
    </source>
</reference>
<keyword evidence="3" id="KW-1185">Reference proteome</keyword>
<accession>A0ABZ0IJG7</accession>
<dbReference type="InterPro" id="IPR025667">
    <property type="entry name" value="SprB_repeat"/>
</dbReference>
<name>A0ABZ0IJG7_9BACT</name>
<dbReference type="PROSITE" id="PS51257">
    <property type="entry name" value="PROKAR_LIPOPROTEIN"/>
    <property type="match status" value="1"/>
</dbReference>
<keyword evidence="1" id="KW-0732">Signal</keyword>
<dbReference type="Proteomes" id="UP001302349">
    <property type="component" value="Chromosome"/>
</dbReference>
<organism evidence="2 3">
    <name type="scientific">Imperialibacter roseus</name>
    <dbReference type="NCBI Taxonomy" id="1324217"/>
    <lineage>
        <taxon>Bacteria</taxon>
        <taxon>Pseudomonadati</taxon>
        <taxon>Bacteroidota</taxon>
        <taxon>Cytophagia</taxon>
        <taxon>Cytophagales</taxon>
        <taxon>Flammeovirgaceae</taxon>
        <taxon>Imperialibacter</taxon>
    </lineage>
</organism>
<dbReference type="Pfam" id="PF13573">
    <property type="entry name" value="SprB"/>
    <property type="match status" value="1"/>
</dbReference>
<evidence type="ECO:0008006" key="4">
    <source>
        <dbReference type="Google" id="ProtNLM"/>
    </source>
</evidence>
<protein>
    <recommendedName>
        <fullName evidence="4">SprB repeat-containing protein</fullName>
    </recommendedName>
</protein>
<gene>
    <name evidence="2" type="ORF">RT717_18915</name>
</gene>
<evidence type="ECO:0000313" key="2">
    <source>
        <dbReference type="EMBL" id="WOK05158.1"/>
    </source>
</evidence>
<dbReference type="EMBL" id="CP136051">
    <property type="protein sequence ID" value="WOK05158.1"/>
    <property type="molecule type" value="Genomic_DNA"/>
</dbReference>
<feature type="chain" id="PRO_5045663044" description="SprB repeat-containing protein" evidence="1">
    <location>
        <begin position="28"/>
        <end position="264"/>
    </location>
</feature>